<keyword evidence="1" id="KW-0472">Membrane</keyword>
<dbReference type="InterPro" id="IPR000387">
    <property type="entry name" value="Tyr_Pase_dom"/>
</dbReference>
<dbReference type="SUPFAM" id="SSF52799">
    <property type="entry name" value="(Phosphotyrosine protein) phosphatases II"/>
    <property type="match status" value="2"/>
</dbReference>
<feature type="domain" description="Tyrosine-protein phosphatase" evidence="2">
    <location>
        <begin position="551"/>
        <end position="791"/>
    </location>
</feature>
<organism evidence="4 5">
    <name type="scientific">Dreissena polymorpha</name>
    <name type="common">Zebra mussel</name>
    <name type="synonym">Mytilus polymorpha</name>
    <dbReference type="NCBI Taxonomy" id="45954"/>
    <lineage>
        <taxon>Eukaryota</taxon>
        <taxon>Metazoa</taxon>
        <taxon>Spiralia</taxon>
        <taxon>Lophotrochozoa</taxon>
        <taxon>Mollusca</taxon>
        <taxon>Bivalvia</taxon>
        <taxon>Autobranchia</taxon>
        <taxon>Heteroconchia</taxon>
        <taxon>Euheterodonta</taxon>
        <taxon>Imparidentia</taxon>
        <taxon>Neoheterodontei</taxon>
        <taxon>Myida</taxon>
        <taxon>Dreissenoidea</taxon>
        <taxon>Dreissenidae</taxon>
        <taxon>Dreissena</taxon>
    </lineage>
</organism>
<evidence type="ECO:0000259" key="3">
    <source>
        <dbReference type="PROSITE" id="PS50056"/>
    </source>
</evidence>
<sequence>MLYLIQIPSSAVSVTSNGTPWSDWTAEKVNQDSLRQDANLCSCCAALETPSWVTLTLNNTYIVERVLVLGRNDNSFVQLGNMTVAMGLMPESLQDEQFTIKNVTVEEKWLNPPRAIQFVRVMGSKNGREPHMTICEIVIFRQTDCPLGSYSVNCSKQCHCRVGCDSVTGACWNGICADGWKGMACNETCHPGTFGANCSSICRCHNNITCYNINGSCPNNQCAAGWKHDNCSVACGPGNFGLNCTSPCHCLNGESCDHVSGNCPGDLCAPGWTTSNCSVACHPGTFGANCSSICHCHNNMTCNHFNGSCPNNQCAAGWKHDNCSVACGQGNFGLNCTSPCHCLQGASCDHVSGNCPGDQCASGWTTSNCSVACESGSYGQNCSMDCHCDKCHHVNGSCAMSSQCHNGYRMDNGFCKPQEETRGINTIMIAGVVGGCVAAILIAIGIAGVILCYRRRKLQSRSKSHTGLSIPSKIETNFKGIDRAKHFEHVSVEDTTHISLKDVSKRLPGVGNSTDAQFDDPNYYSFKTVTPGIKIHDLWDYIHEKRDSIFFDAEFKKLRSGLIHKHEIASSEENKGKNRYKKLYAYDHNRVSLTKELEGESEYINASFIHGFQKIKKFIASQGATEKTLEDLWRMIWQQKVDKIVMLTNLVEMGTLKCLQYWPEELNGVCKYGRVDVKYVDVVEMGDYNIRTFQITKAWPDKDVPDTAWCLVDFWRAVDTRDEQQSPILVHCSAGVGRTGTFIALDNLISQAKMEKCVRPFQMVEALREQRVSMVQTKEQYVYLHEALAEAFLIGTQHVTTGQFERVYNYMMGRNDDSTATRLEHQFELVRQSVEHHPVEIQEVSSQEAEYGNIETVGTEIHAYRHPQNRKREQPIELNIPTFSAKNGICVVSRPTEPQLSMFWYHLQQRGIVTLIDIASNGSETKYVLKDGTDGEHIENGALSVIKESLHNGFVEITYSVKKNANESGFDKTIKHFVLTSWKGDDTHTERTSLLKMIEAVHTWQPEMKEDKPILILDNACFQKCGVVAVLINEIYRISAQHGHINILESVKTMVQGKSLLIHSKACLFDKTFGI</sequence>
<dbReference type="Gene3D" id="3.90.190.10">
    <property type="entry name" value="Protein tyrosine phosphatase superfamily"/>
    <property type="match status" value="2"/>
</dbReference>
<evidence type="ECO:0000256" key="1">
    <source>
        <dbReference type="SAM" id="Phobius"/>
    </source>
</evidence>
<protein>
    <submittedName>
        <fullName evidence="4">Uncharacterized protein</fullName>
    </submittedName>
</protein>
<dbReference type="GO" id="GO:0004725">
    <property type="term" value="F:protein tyrosine phosphatase activity"/>
    <property type="evidence" value="ECO:0007669"/>
    <property type="project" value="InterPro"/>
</dbReference>
<dbReference type="Gene3D" id="2.60.120.260">
    <property type="entry name" value="Galactose-binding domain-like"/>
    <property type="match status" value="1"/>
</dbReference>
<dbReference type="PANTHER" id="PTHR19134">
    <property type="entry name" value="RECEPTOR-TYPE TYROSINE-PROTEIN PHOSPHATASE"/>
    <property type="match status" value="1"/>
</dbReference>
<dbReference type="PROSITE" id="PS00383">
    <property type="entry name" value="TYR_PHOSPHATASE_1"/>
    <property type="match status" value="1"/>
</dbReference>
<evidence type="ECO:0000259" key="2">
    <source>
        <dbReference type="PROSITE" id="PS50055"/>
    </source>
</evidence>
<evidence type="ECO:0000313" key="4">
    <source>
        <dbReference type="EMBL" id="KAH3785442.1"/>
    </source>
</evidence>
<dbReference type="PROSITE" id="PS50056">
    <property type="entry name" value="TYR_PHOSPHATASE_2"/>
    <property type="match status" value="1"/>
</dbReference>
<keyword evidence="1" id="KW-1133">Transmembrane helix</keyword>
<reference evidence="4" key="1">
    <citation type="journal article" date="2019" name="bioRxiv">
        <title>The Genome of the Zebra Mussel, Dreissena polymorpha: A Resource for Invasive Species Research.</title>
        <authorList>
            <person name="McCartney M.A."/>
            <person name="Auch B."/>
            <person name="Kono T."/>
            <person name="Mallez S."/>
            <person name="Zhang Y."/>
            <person name="Obille A."/>
            <person name="Becker A."/>
            <person name="Abrahante J.E."/>
            <person name="Garbe J."/>
            <person name="Badalamenti J.P."/>
            <person name="Herman A."/>
            <person name="Mangelson H."/>
            <person name="Liachko I."/>
            <person name="Sullivan S."/>
            <person name="Sone E.D."/>
            <person name="Koren S."/>
            <person name="Silverstein K.A.T."/>
            <person name="Beckman K.B."/>
            <person name="Gohl D.M."/>
        </authorList>
    </citation>
    <scope>NUCLEOTIDE SEQUENCE</scope>
    <source>
        <strain evidence="4">Duluth1</strain>
        <tissue evidence="4">Whole animal</tissue>
    </source>
</reference>
<dbReference type="Gene3D" id="2.170.300.10">
    <property type="entry name" value="Tie2 ligand-binding domain superfamily"/>
    <property type="match status" value="2"/>
</dbReference>
<dbReference type="PRINTS" id="PR00700">
    <property type="entry name" value="PRTYPHPHTASE"/>
</dbReference>
<dbReference type="CDD" id="cd00047">
    <property type="entry name" value="PTPc"/>
    <property type="match status" value="1"/>
</dbReference>
<reference evidence="4" key="2">
    <citation type="submission" date="2020-11" db="EMBL/GenBank/DDBJ databases">
        <authorList>
            <person name="McCartney M.A."/>
            <person name="Auch B."/>
            <person name="Kono T."/>
            <person name="Mallez S."/>
            <person name="Becker A."/>
            <person name="Gohl D.M."/>
            <person name="Silverstein K.A.T."/>
            <person name="Koren S."/>
            <person name="Bechman K.B."/>
            <person name="Herman A."/>
            <person name="Abrahante J.E."/>
            <person name="Garbe J."/>
        </authorList>
    </citation>
    <scope>NUCLEOTIDE SEQUENCE</scope>
    <source>
        <strain evidence="4">Duluth1</strain>
        <tissue evidence="4">Whole animal</tissue>
    </source>
</reference>
<dbReference type="InterPro" id="IPR000242">
    <property type="entry name" value="PTP_cat"/>
</dbReference>
<name>A0A9D4ESD2_DREPO</name>
<dbReference type="Proteomes" id="UP000828390">
    <property type="component" value="Unassembled WGS sequence"/>
</dbReference>
<dbReference type="SMART" id="SM00404">
    <property type="entry name" value="PTPc_motif"/>
    <property type="match status" value="1"/>
</dbReference>
<feature type="transmembrane region" description="Helical" evidence="1">
    <location>
        <begin position="427"/>
        <end position="453"/>
    </location>
</feature>
<dbReference type="AlphaFoldDB" id="A0A9D4ESD2"/>
<comment type="caution">
    <text evidence="4">The sequence shown here is derived from an EMBL/GenBank/DDBJ whole genome shotgun (WGS) entry which is preliminary data.</text>
</comment>
<dbReference type="InterPro" id="IPR003595">
    <property type="entry name" value="Tyr_Pase_cat"/>
</dbReference>
<keyword evidence="1" id="KW-0812">Transmembrane</keyword>
<dbReference type="Pfam" id="PF00102">
    <property type="entry name" value="Y_phosphatase"/>
    <property type="match status" value="2"/>
</dbReference>
<feature type="domain" description="Tyrosine specific protein phosphatases" evidence="3">
    <location>
        <begin position="712"/>
        <end position="782"/>
    </location>
</feature>
<dbReference type="EMBL" id="JAIWYP010000008">
    <property type="protein sequence ID" value="KAH3785442.1"/>
    <property type="molecule type" value="Genomic_DNA"/>
</dbReference>
<dbReference type="InterPro" id="IPR029021">
    <property type="entry name" value="Prot-tyrosine_phosphatase-like"/>
</dbReference>
<feature type="domain" description="Tyrosine-protein phosphatase" evidence="2">
    <location>
        <begin position="822"/>
        <end position="1064"/>
    </location>
</feature>
<dbReference type="PANTHER" id="PTHR19134:SF449">
    <property type="entry name" value="TYROSINE-PROTEIN PHOSPHATASE 1"/>
    <property type="match status" value="1"/>
</dbReference>
<keyword evidence="5" id="KW-1185">Reference proteome</keyword>
<gene>
    <name evidence="4" type="ORF">DPMN_163532</name>
</gene>
<dbReference type="PROSITE" id="PS50055">
    <property type="entry name" value="TYR_PHOSPHATASE_PTP"/>
    <property type="match status" value="2"/>
</dbReference>
<accession>A0A9D4ESD2</accession>
<evidence type="ECO:0000313" key="5">
    <source>
        <dbReference type="Proteomes" id="UP000828390"/>
    </source>
</evidence>
<dbReference type="InterPro" id="IPR050348">
    <property type="entry name" value="Protein-Tyr_Phosphatase"/>
</dbReference>
<dbReference type="SMART" id="SM00194">
    <property type="entry name" value="PTPc"/>
    <property type="match status" value="1"/>
</dbReference>
<proteinExistence type="predicted"/>
<dbReference type="InterPro" id="IPR016130">
    <property type="entry name" value="Tyr_Pase_AS"/>
</dbReference>